<dbReference type="SUPFAM" id="SSF53474">
    <property type="entry name" value="alpha/beta-Hydrolases"/>
    <property type="match status" value="1"/>
</dbReference>
<evidence type="ECO:0000256" key="5">
    <source>
        <dbReference type="ARBA" id="ARBA00010701"/>
    </source>
</evidence>
<evidence type="ECO:0000256" key="16">
    <source>
        <dbReference type="ARBA" id="ARBA00023180"/>
    </source>
</evidence>
<evidence type="ECO:0000256" key="13">
    <source>
        <dbReference type="ARBA" id="ARBA00023004"/>
    </source>
</evidence>
<dbReference type="PROSITE" id="PS00086">
    <property type="entry name" value="CYTOCHROME_P450"/>
    <property type="match status" value="1"/>
</dbReference>
<dbReference type="InterPro" id="IPR001128">
    <property type="entry name" value="Cyt_P450"/>
</dbReference>
<comment type="caution">
    <text evidence="21">The sequence shown here is derived from an EMBL/GenBank/DDBJ whole genome shotgun (WGS) entry which is preliminary data.</text>
</comment>
<dbReference type="InterPro" id="IPR050705">
    <property type="entry name" value="Cytochrome_P450_3A"/>
</dbReference>
<dbReference type="Gene3D" id="1.10.630.10">
    <property type="entry name" value="Cytochrome P450"/>
    <property type="match status" value="1"/>
</dbReference>
<evidence type="ECO:0000256" key="7">
    <source>
        <dbReference type="ARBA" id="ARBA00022723"/>
    </source>
</evidence>
<evidence type="ECO:0000313" key="22">
    <source>
        <dbReference type="Proteomes" id="UP001142055"/>
    </source>
</evidence>
<evidence type="ECO:0000256" key="4">
    <source>
        <dbReference type="ARBA" id="ARBA00010617"/>
    </source>
</evidence>
<protein>
    <recommendedName>
        <fullName evidence="20">Partial AB-hydrolase lipase domain-containing protein</fullName>
    </recommendedName>
</protein>
<dbReference type="GO" id="GO:0005506">
    <property type="term" value="F:iron ion binding"/>
    <property type="evidence" value="ECO:0007669"/>
    <property type="project" value="InterPro"/>
</dbReference>
<dbReference type="AlphaFoldDB" id="A0A9Q0RN93"/>
<dbReference type="InterPro" id="IPR029058">
    <property type="entry name" value="AB_hydrolase_fold"/>
</dbReference>
<dbReference type="PRINTS" id="PR00385">
    <property type="entry name" value="P450"/>
</dbReference>
<dbReference type="GO" id="GO:0016787">
    <property type="term" value="F:hydrolase activity"/>
    <property type="evidence" value="ECO:0007669"/>
    <property type="project" value="UniProtKB-KW"/>
</dbReference>
<evidence type="ECO:0000256" key="8">
    <source>
        <dbReference type="ARBA" id="ARBA00022729"/>
    </source>
</evidence>
<evidence type="ECO:0000256" key="14">
    <source>
        <dbReference type="ARBA" id="ARBA00023033"/>
    </source>
</evidence>
<dbReference type="InterPro" id="IPR017972">
    <property type="entry name" value="Cyt_P450_CS"/>
</dbReference>
<evidence type="ECO:0000313" key="21">
    <source>
        <dbReference type="EMBL" id="KAJ6220315.1"/>
    </source>
</evidence>
<dbReference type="PANTHER" id="PTHR24302">
    <property type="entry name" value="CYTOCHROME P450 FAMILY 3"/>
    <property type="match status" value="1"/>
</dbReference>
<feature type="signal peptide" evidence="19">
    <location>
        <begin position="1"/>
        <end position="20"/>
    </location>
</feature>
<keyword evidence="10" id="KW-0256">Endoplasmic reticulum</keyword>
<feature type="binding site" description="axial binding residue" evidence="18">
    <location>
        <position position="794"/>
    </location>
    <ligand>
        <name>heme</name>
        <dbReference type="ChEBI" id="CHEBI:30413"/>
    </ligand>
    <ligandPart>
        <name>Fe</name>
        <dbReference type="ChEBI" id="CHEBI:18248"/>
    </ligandPart>
</feature>
<evidence type="ECO:0000256" key="18">
    <source>
        <dbReference type="PIRSR" id="PIRSR602401-1"/>
    </source>
</evidence>
<comment type="function">
    <text evidence="17">Cytochromes P450 are a group of heme-thiolate monooxygenases. They oxidize a variety of structurally unrelated compounds, including steroids, fatty acids, and xenobiotics.</text>
</comment>
<dbReference type="PRINTS" id="PR00463">
    <property type="entry name" value="EP450I"/>
</dbReference>
<dbReference type="GO" id="GO:0016042">
    <property type="term" value="P:lipid catabolic process"/>
    <property type="evidence" value="ECO:0007669"/>
    <property type="project" value="UniProtKB-KW"/>
</dbReference>
<keyword evidence="11" id="KW-0442">Lipid degradation</keyword>
<keyword evidence="7 18" id="KW-0479">Metal-binding</keyword>
<comment type="similarity">
    <text evidence="5">Belongs to the AB hydrolase superfamily. Lipase family.</text>
</comment>
<keyword evidence="13 18" id="KW-0408">Iron</keyword>
<dbReference type="GO" id="GO:0016705">
    <property type="term" value="F:oxidoreductase activity, acting on paired donors, with incorporation or reduction of molecular oxygen"/>
    <property type="evidence" value="ECO:0007669"/>
    <property type="project" value="InterPro"/>
</dbReference>
<keyword evidence="9" id="KW-0378">Hydrolase</keyword>
<evidence type="ECO:0000256" key="19">
    <source>
        <dbReference type="SAM" id="SignalP"/>
    </source>
</evidence>
<comment type="similarity">
    <text evidence="4">Belongs to the cytochrome P450 family.</text>
</comment>
<dbReference type="InterPro" id="IPR006693">
    <property type="entry name" value="AB_hydrolase_lipase"/>
</dbReference>
<dbReference type="FunFam" id="3.40.50.1820:FF:000057">
    <property type="entry name" value="Lipase"/>
    <property type="match status" value="1"/>
</dbReference>
<keyword evidence="22" id="KW-1185">Reference proteome</keyword>
<comment type="subcellular location">
    <subcellularLocation>
        <location evidence="3">Endoplasmic reticulum membrane</location>
        <topology evidence="3">Peripheral membrane protein</topology>
    </subcellularLocation>
    <subcellularLocation>
        <location evidence="2">Microsome membrane</location>
        <topology evidence="2">Peripheral membrane protein</topology>
    </subcellularLocation>
</comment>
<evidence type="ECO:0000256" key="1">
    <source>
        <dbReference type="ARBA" id="ARBA00001971"/>
    </source>
</evidence>
<proteinExistence type="inferred from homology"/>
<dbReference type="Pfam" id="PF00067">
    <property type="entry name" value="p450"/>
    <property type="match status" value="2"/>
</dbReference>
<dbReference type="Pfam" id="PF04083">
    <property type="entry name" value="Abhydro_lipase"/>
    <property type="match status" value="1"/>
</dbReference>
<accession>A0A9Q0RN93</accession>
<name>A0A9Q0RN93_BLOTA</name>
<evidence type="ECO:0000256" key="17">
    <source>
        <dbReference type="ARBA" id="ARBA00043906"/>
    </source>
</evidence>
<keyword evidence="14" id="KW-0503">Monooxygenase</keyword>
<comment type="cofactor">
    <cofactor evidence="1 18">
        <name>heme</name>
        <dbReference type="ChEBI" id="CHEBI:30413"/>
    </cofactor>
</comment>
<keyword evidence="10" id="KW-0492">Microsome</keyword>
<dbReference type="GO" id="GO:0020037">
    <property type="term" value="F:heme binding"/>
    <property type="evidence" value="ECO:0007669"/>
    <property type="project" value="InterPro"/>
</dbReference>
<sequence>MFRQLLITQIILVTILIVSSVDPEEKYTFSQLVQAHGYILQEHQLTTTDGYILMIHRVVTKSYTNNKEYCKNRKPLIINHGLGSASDNFFMNAQDDFRNNSIVGDNFGFGMLATGRYDVWAKKFWEITIDQMIKYDLPETIEYIRNKTGHKTVSFVGHSQGGAIMFGLLAERPEYSEIVKPFVSWAGAALVSNMQSPVKVVFPLIKNLQKIEGEVNFRTLLRPIFGDGLLSCRVNKLVEACNKVLNLLAGPSDLINKNRIIIYLQHFPSPVPLWQIYHYAQLYSSGKFQKFDYGRKENQIKYGQDEPPEYSLNKISPNSTIFLAYGMTDYLVTPDDAVRMISILKPILKKNLFVYKVPVDMFNHALFLFSYICKYIERVYSFWTNVNVNGPKPSIYQFGNVMTIFGHSDPHKNEIEMVQKYGKLYGVYTGMEPVLTIADADLIKQVLVKDFRLFINRRKSRVHHPLRSVSQFVAEDNDWKRLRSITSPTFTSGKLRNMQQMMTKCVNKFVAYLNHIHDTQGGIFNSRQTFVGFTLNVIASTSFATEIEANNDPNNPLVKNALQFDMISPFRAISAFAMPYWFNKLFKIQHMFNKEAIEYFVKLVVQILKNRKSGATSRRNDLVQLLMDAYTYEDDVKLHNDYERLTANILPDDEPSIDQSVNESKKSIQKLSEAEITGQKLNEAIGSNDMDPNSLEYFNIVTRLPYLEATIKETLRKYPPLARLERRLGIDSYELGGIHLQKDQLIEISTLGVHYNPEYYPMPEKFDPSRFMPENKDKLYDYAYIPFGEGPRNCVGMRFAYQEIKLCLATIVRRFRFVPIEQTPEKLIFNRYCFVLTTKPFFLKVEKR</sequence>
<dbReference type="InterPro" id="IPR036396">
    <property type="entry name" value="Cyt_P450_sf"/>
</dbReference>
<evidence type="ECO:0000256" key="12">
    <source>
        <dbReference type="ARBA" id="ARBA00023002"/>
    </source>
</evidence>
<feature type="chain" id="PRO_5040502715" description="Partial AB-hydrolase lipase domain-containing protein" evidence="19">
    <location>
        <begin position="21"/>
        <end position="848"/>
    </location>
</feature>
<keyword evidence="16" id="KW-0325">Glycoprotein</keyword>
<dbReference type="PANTHER" id="PTHR24302:SF15">
    <property type="entry name" value="FATTY-ACID PEROXYGENASE"/>
    <property type="match status" value="1"/>
</dbReference>
<evidence type="ECO:0000256" key="3">
    <source>
        <dbReference type="ARBA" id="ARBA00004406"/>
    </source>
</evidence>
<dbReference type="GO" id="GO:0008395">
    <property type="term" value="F:steroid hydroxylase activity"/>
    <property type="evidence" value="ECO:0007669"/>
    <property type="project" value="TreeGrafter"/>
</dbReference>
<feature type="domain" description="Partial AB-hydrolase lipase" evidence="20">
    <location>
        <begin position="29"/>
        <end position="92"/>
    </location>
</feature>
<evidence type="ECO:0000256" key="9">
    <source>
        <dbReference type="ARBA" id="ARBA00022801"/>
    </source>
</evidence>
<evidence type="ECO:0000256" key="11">
    <source>
        <dbReference type="ARBA" id="ARBA00022963"/>
    </source>
</evidence>
<evidence type="ECO:0000256" key="15">
    <source>
        <dbReference type="ARBA" id="ARBA00023098"/>
    </source>
</evidence>
<keyword evidence="15" id="KW-0443">Lipid metabolism</keyword>
<evidence type="ECO:0000256" key="10">
    <source>
        <dbReference type="ARBA" id="ARBA00022848"/>
    </source>
</evidence>
<dbReference type="InterPro" id="IPR002401">
    <property type="entry name" value="Cyt_P450_E_grp-I"/>
</dbReference>
<evidence type="ECO:0000256" key="2">
    <source>
        <dbReference type="ARBA" id="ARBA00004174"/>
    </source>
</evidence>
<keyword evidence="12" id="KW-0560">Oxidoreductase</keyword>
<keyword evidence="8 19" id="KW-0732">Signal</keyword>
<dbReference type="Proteomes" id="UP001142055">
    <property type="component" value="Chromosome 2"/>
</dbReference>
<dbReference type="Gene3D" id="3.40.50.1820">
    <property type="entry name" value="alpha/beta hydrolase"/>
    <property type="match status" value="1"/>
</dbReference>
<gene>
    <name evidence="21" type="ORF">RDWZM_006127</name>
</gene>
<evidence type="ECO:0000259" key="20">
    <source>
        <dbReference type="Pfam" id="PF04083"/>
    </source>
</evidence>
<dbReference type="SUPFAM" id="SSF48264">
    <property type="entry name" value="Cytochrome P450"/>
    <property type="match status" value="1"/>
</dbReference>
<dbReference type="GO" id="GO:0005789">
    <property type="term" value="C:endoplasmic reticulum membrane"/>
    <property type="evidence" value="ECO:0007669"/>
    <property type="project" value="UniProtKB-SubCell"/>
</dbReference>
<dbReference type="EMBL" id="JAPWDV010000002">
    <property type="protein sequence ID" value="KAJ6220315.1"/>
    <property type="molecule type" value="Genomic_DNA"/>
</dbReference>
<evidence type="ECO:0000256" key="6">
    <source>
        <dbReference type="ARBA" id="ARBA00022617"/>
    </source>
</evidence>
<organism evidence="21 22">
    <name type="scientific">Blomia tropicalis</name>
    <name type="common">Mite</name>
    <dbReference type="NCBI Taxonomy" id="40697"/>
    <lineage>
        <taxon>Eukaryota</taxon>
        <taxon>Metazoa</taxon>
        <taxon>Ecdysozoa</taxon>
        <taxon>Arthropoda</taxon>
        <taxon>Chelicerata</taxon>
        <taxon>Arachnida</taxon>
        <taxon>Acari</taxon>
        <taxon>Acariformes</taxon>
        <taxon>Sarcoptiformes</taxon>
        <taxon>Astigmata</taxon>
        <taxon>Glycyphagoidea</taxon>
        <taxon>Echimyopodidae</taxon>
        <taxon>Blomia</taxon>
    </lineage>
</organism>
<keyword evidence="6 18" id="KW-0349">Heme</keyword>
<reference evidence="21" key="1">
    <citation type="submission" date="2022-12" db="EMBL/GenBank/DDBJ databases">
        <title>Genome assemblies of Blomia tropicalis.</title>
        <authorList>
            <person name="Cui Y."/>
        </authorList>
    </citation>
    <scope>NUCLEOTIDE SEQUENCE</scope>
    <source>
        <tissue evidence="21">Adult mites</tissue>
    </source>
</reference>
<dbReference type="FunFam" id="1.10.630.10:FF:000182">
    <property type="entry name" value="Cytochrome P450 3A4"/>
    <property type="match status" value="1"/>
</dbReference>